<organism evidence="1 2">
    <name type="scientific">Meloidogyne graminicola</name>
    <dbReference type="NCBI Taxonomy" id="189291"/>
    <lineage>
        <taxon>Eukaryota</taxon>
        <taxon>Metazoa</taxon>
        <taxon>Ecdysozoa</taxon>
        <taxon>Nematoda</taxon>
        <taxon>Chromadorea</taxon>
        <taxon>Rhabditida</taxon>
        <taxon>Tylenchina</taxon>
        <taxon>Tylenchomorpha</taxon>
        <taxon>Tylenchoidea</taxon>
        <taxon>Meloidogynidae</taxon>
        <taxon>Meloidogyninae</taxon>
        <taxon>Meloidogyne</taxon>
    </lineage>
</organism>
<proteinExistence type="predicted"/>
<gene>
    <name evidence="1" type="ORF">Mgra_00003549</name>
</gene>
<name>A0A8S9ZUP6_9BILA</name>
<reference evidence="1" key="1">
    <citation type="journal article" date="2020" name="Ecol. Evol.">
        <title>Genome structure and content of the rice root-knot nematode (Meloidogyne graminicola).</title>
        <authorList>
            <person name="Phan N.T."/>
            <person name="Danchin E.G.J."/>
            <person name="Klopp C."/>
            <person name="Perfus-Barbeoch L."/>
            <person name="Kozlowski D.K."/>
            <person name="Koutsovoulos G.D."/>
            <person name="Lopez-Roques C."/>
            <person name="Bouchez O."/>
            <person name="Zahm M."/>
            <person name="Besnard G."/>
            <person name="Bellafiore S."/>
        </authorList>
    </citation>
    <scope>NUCLEOTIDE SEQUENCE</scope>
    <source>
        <strain evidence="1">VN-18</strain>
    </source>
</reference>
<comment type="caution">
    <text evidence="1">The sequence shown here is derived from an EMBL/GenBank/DDBJ whole genome shotgun (WGS) entry which is preliminary data.</text>
</comment>
<accession>A0A8S9ZUP6</accession>
<dbReference type="AlphaFoldDB" id="A0A8S9ZUP6"/>
<dbReference type="Proteomes" id="UP000605970">
    <property type="component" value="Unassembled WGS sequence"/>
</dbReference>
<sequence length="75" mass="8983">MKGELLDNKKKNIEDVRTLEDYKEQIQICVANPGRFRASWTLLVILFGEAELYNYINKNAWNKKELKKFEINENY</sequence>
<keyword evidence="2" id="KW-1185">Reference proteome</keyword>
<evidence type="ECO:0000313" key="2">
    <source>
        <dbReference type="Proteomes" id="UP000605970"/>
    </source>
</evidence>
<protein>
    <submittedName>
        <fullName evidence="1">Uncharacterized protein</fullName>
    </submittedName>
</protein>
<dbReference type="EMBL" id="JABEBT010000024">
    <property type="protein sequence ID" value="KAF7636970.1"/>
    <property type="molecule type" value="Genomic_DNA"/>
</dbReference>
<dbReference type="OrthoDB" id="5854694at2759"/>
<evidence type="ECO:0000313" key="1">
    <source>
        <dbReference type="EMBL" id="KAF7636970.1"/>
    </source>
</evidence>